<feature type="transmembrane region" description="Helical" evidence="1">
    <location>
        <begin position="23"/>
        <end position="44"/>
    </location>
</feature>
<evidence type="ECO:0000256" key="1">
    <source>
        <dbReference type="SAM" id="Phobius"/>
    </source>
</evidence>
<organism evidence="2 3">
    <name type="scientific">Planobispora siamensis</name>
    <dbReference type="NCBI Taxonomy" id="936338"/>
    <lineage>
        <taxon>Bacteria</taxon>
        <taxon>Bacillati</taxon>
        <taxon>Actinomycetota</taxon>
        <taxon>Actinomycetes</taxon>
        <taxon>Streptosporangiales</taxon>
        <taxon>Streptosporangiaceae</taxon>
        <taxon>Planobispora</taxon>
    </lineage>
</organism>
<keyword evidence="1" id="KW-1133">Transmembrane helix</keyword>
<dbReference type="Proteomes" id="UP000619788">
    <property type="component" value="Unassembled WGS sequence"/>
</dbReference>
<keyword evidence="1" id="KW-0472">Membrane</keyword>
<evidence type="ECO:0000313" key="3">
    <source>
        <dbReference type="Proteomes" id="UP000619788"/>
    </source>
</evidence>
<protein>
    <submittedName>
        <fullName evidence="2">Uncharacterized protein</fullName>
    </submittedName>
</protein>
<dbReference type="AlphaFoldDB" id="A0A8J3WKB7"/>
<name>A0A8J3WKB7_9ACTN</name>
<keyword evidence="1" id="KW-0812">Transmembrane</keyword>
<keyword evidence="3" id="KW-1185">Reference proteome</keyword>
<sequence>MRTKEIGTEAADPAEAWESRVAWTARCAIEVACLLATLVVVYVVSR</sequence>
<evidence type="ECO:0000313" key="2">
    <source>
        <dbReference type="EMBL" id="GIH92583.1"/>
    </source>
</evidence>
<dbReference type="RefSeq" id="WP_204064801.1">
    <property type="nucleotide sequence ID" value="NZ_BOOJ01000028.1"/>
</dbReference>
<comment type="caution">
    <text evidence="2">The sequence shown here is derived from an EMBL/GenBank/DDBJ whole genome shotgun (WGS) entry which is preliminary data.</text>
</comment>
<reference evidence="2 3" key="1">
    <citation type="submission" date="2021-01" db="EMBL/GenBank/DDBJ databases">
        <title>Whole genome shotgun sequence of Planobispora siamensis NBRC 107568.</title>
        <authorList>
            <person name="Komaki H."/>
            <person name="Tamura T."/>
        </authorList>
    </citation>
    <scope>NUCLEOTIDE SEQUENCE [LARGE SCALE GENOMIC DNA]</scope>
    <source>
        <strain evidence="2 3">NBRC 107568</strain>
    </source>
</reference>
<gene>
    <name evidence="2" type="ORF">Psi01_32130</name>
</gene>
<dbReference type="EMBL" id="BOOJ01000028">
    <property type="protein sequence ID" value="GIH92583.1"/>
    <property type="molecule type" value="Genomic_DNA"/>
</dbReference>
<proteinExistence type="predicted"/>
<accession>A0A8J3WKB7</accession>